<dbReference type="Gene3D" id="1.10.3720.10">
    <property type="entry name" value="MetI-like"/>
    <property type="match status" value="1"/>
</dbReference>
<keyword evidence="5 7" id="KW-1133">Transmembrane helix</keyword>
<dbReference type="PANTHER" id="PTHR30193:SF37">
    <property type="entry name" value="INNER MEMBRANE ABC TRANSPORTER PERMEASE PROTEIN YCJO"/>
    <property type="match status" value="1"/>
</dbReference>
<proteinExistence type="inferred from homology"/>
<evidence type="ECO:0000256" key="2">
    <source>
        <dbReference type="ARBA" id="ARBA00022448"/>
    </source>
</evidence>
<feature type="transmembrane region" description="Helical" evidence="7">
    <location>
        <begin position="177"/>
        <end position="206"/>
    </location>
</feature>
<dbReference type="GO" id="GO:0005886">
    <property type="term" value="C:plasma membrane"/>
    <property type="evidence" value="ECO:0007669"/>
    <property type="project" value="UniProtKB-SubCell"/>
</dbReference>
<keyword evidence="10" id="KW-1185">Reference proteome</keyword>
<keyword evidence="3" id="KW-1003">Cell membrane</keyword>
<dbReference type="InterPro" id="IPR035906">
    <property type="entry name" value="MetI-like_sf"/>
</dbReference>
<dbReference type="EMBL" id="WLZY01000013">
    <property type="protein sequence ID" value="NDL60593.1"/>
    <property type="molecule type" value="Genomic_DNA"/>
</dbReference>
<evidence type="ECO:0000256" key="5">
    <source>
        <dbReference type="ARBA" id="ARBA00022989"/>
    </source>
</evidence>
<reference evidence="9 10" key="1">
    <citation type="submission" date="2019-11" db="EMBL/GenBank/DDBJ databases">
        <authorList>
            <person name="Li X.-J."/>
            <person name="Feng X.-M."/>
        </authorList>
    </citation>
    <scope>NUCLEOTIDE SEQUENCE [LARGE SCALE GENOMIC DNA]</scope>
    <source>
        <strain evidence="9 10">XMNu-373</strain>
    </source>
</reference>
<evidence type="ECO:0000313" key="10">
    <source>
        <dbReference type="Proteomes" id="UP000460435"/>
    </source>
</evidence>
<name>A0A7K3MBC1_9ACTN</name>
<keyword evidence="6 7" id="KW-0472">Membrane</keyword>
<feature type="domain" description="ABC transmembrane type-1" evidence="8">
    <location>
        <begin position="90"/>
        <end position="304"/>
    </location>
</feature>
<comment type="caution">
    <text evidence="9">The sequence shown here is derived from an EMBL/GenBank/DDBJ whole genome shotgun (WGS) entry which is preliminary data.</text>
</comment>
<comment type="subcellular location">
    <subcellularLocation>
        <location evidence="1 7">Cell membrane</location>
        <topology evidence="1 7">Multi-pass membrane protein</topology>
    </subcellularLocation>
</comment>
<feature type="transmembrane region" description="Helical" evidence="7">
    <location>
        <begin position="227"/>
        <end position="251"/>
    </location>
</feature>
<keyword evidence="2 7" id="KW-0813">Transport</keyword>
<evidence type="ECO:0000313" key="9">
    <source>
        <dbReference type="EMBL" id="NDL60593.1"/>
    </source>
</evidence>
<protein>
    <submittedName>
        <fullName evidence="9">ABC transporter permease subunit</fullName>
    </submittedName>
</protein>
<sequence>MTPDLAPAPRSPLTRAFAADSLHGVRRRRAALGYLFLLPSLGGIAVFVAIPIVASLVLSLFRWNMIRPPEFIGLDNYTRLIGDARLLTTFVNTAVFVVLAVALQLSLALFLALGLQRRMPNWLRTLLRASYVFPLLTSAASISIVLSYMFSESFGIVNYYLGLLGIEPIAWLNSSRWALVAVALAFVWHQLGFTFLILLGGVANLPQDVLDAADLDGARGWTRLRRVIVPLMSPSLLVASVIGFISAMQVFDQPFVMTQGGPGDSSRTVVMAIYDAAFRNLDLGYGAAISVVLFAVIMLLTAVQFRLSNRWVHYQ</sequence>
<evidence type="ECO:0000256" key="6">
    <source>
        <dbReference type="ARBA" id="ARBA00023136"/>
    </source>
</evidence>
<dbReference type="PANTHER" id="PTHR30193">
    <property type="entry name" value="ABC TRANSPORTER PERMEASE PROTEIN"/>
    <property type="match status" value="1"/>
</dbReference>
<comment type="similarity">
    <text evidence="7">Belongs to the binding-protein-dependent transport system permease family.</text>
</comment>
<organism evidence="9 10">
    <name type="scientific">Phytoactinopolyspora mesophila</name>
    <dbReference type="NCBI Taxonomy" id="2650750"/>
    <lineage>
        <taxon>Bacteria</taxon>
        <taxon>Bacillati</taxon>
        <taxon>Actinomycetota</taxon>
        <taxon>Actinomycetes</taxon>
        <taxon>Jiangellales</taxon>
        <taxon>Jiangellaceae</taxon>
        <taxon>Phytoactinopolyspora</taxon>
    </lineage>
</organism>
<dbReference type="AlphaFoldDB" id="A0A7K3MBC1"/>
<dbReference type="SUPFAM" id="SSF161098">
    <property type="entry name" value="MetI-like"/>
    <property type="match status" value="1"/>
</dbReference>
<accession>A0A7K3MBC1</accession>
<dbReference type="InterPro" id="IPR051393">
    <property type="entry name" value="ABC_transporter_permease"/>
</dbReference>
<dbReference type="InterPro" id="IPR000515">
    <property type="entry name" value="MetI-like"/>
</dbReference>
<feature type="transmembrane region" description="Helical" evidence="7">
    <location>
        <begin position="283"/>
        <end position="303"/>
    </location>
</feature>
<feature type="transmembrane region" description="Helical" evidence="7">
    <location>
        <begin position="126"/>
        <end position="150"/>
    </location>
</feature>
<dbReference type="GO" id="GO:0055085">
    <property type="term" value="P:transmembrane transport"/>
    <property type="evidence" value="ECO:0007669"/>
    <property type="project" value="InterPro"/>
</dbReference>
<evidence type="ECO:0000259" key="8">
    <source>
        <dbReference type="PROSITE" id="PS50928"/>
    </source>
</evidence>
<feature type="transmembrane region" description="Helical" evidence="7">
    <location>
        <begin position="34"/>
        <end position="61"/>
    </location>
</feature>
<dbReference type="Proteomes" id="UP000460435">
    <property type="component" value="Unassembled WGS sequence"/>
</dbReference>
<evidence type="ECO:0000256" key="1">
    <source>
        <dbReference type="ARBA" id="ARBA00004651"/>
    </source>
</evidence>
<evidence type="ECO:0000256" key="4">
    <source>
        <dbReference type="ARBA" id="ARBA00022692"/>
    </source>
</evidence>
<feature type="transmembrane region" description="Helical" evidence="7">
    <location>
        <begin position="94"/>
        <end position="114"/>
    </location>
</feature>
<evidence type="ECO:0000256" key="3">
    <source>
        <dbReference type="ARBA" id="ARBA00022475"/>
    </source>
</evidence>
<evidence type="ECO:0000256" key="7">
    <source>
        <dbReference type="RuleBase" id="RU363032"/>
    </source>
</evidence>
<gene>
    <name evidence="9" type="ORF">F7O44_26280</name>
</gene>
<dbReference type="Pfam" id="PF00528">
    <property type="entry name" value="BPD_transp_1"/>
    <property type="match status" value="1"/>
</dbReference>
<dbReference type="RefSeq" id="WP_162453310.1">
    <property type="nucleotide sequence ID" value="NZ_WLZY01000013.1"/>
</dbReference>
<dbReference type="PROSITE" id="PS50928">
    <property type="entry name" value="ABC_TM1"/>
    <property type="match status" value="1"/>
</dbReference>
<keyword evidence="4 7" id="KW-0812">Transmembrane</keyword>
<dbReference type="CDD" id="cd06261">
    <property type="entry name" value="TM_PBP2"/>
    <property type="match status" value="1"/>
</dbReference>